<sequence length="70" mass="7993">MKSKFRNWLSLEAEIDSKNRDIGFLMFLVDLTKAFLRGLLASLSSPVVPQAALDIFPNFYDFFGGEYNNI</sequence>
<accession>A0A5D2IUE7</accession>
<gene>
    <name evidence="1" type="ORF">ES332_D11G282200v1</name>
</gene>
<name>A0A5D2IUE7_GOSTO</name>
<reference evidence="1 2" key="1">
    <citation type="submission" date="2019-07" db="EMBL/GenBank/DDBJ databases">
        <title>WGS assembly of Gossypium tomentosum.</title>
        <authorList>
            <person name="Chen Z.J."/>
            <person name="Sreedasyam A."/>
            <person name="Ando A."/>
            <person name="Song Q."/>
            <person name="De L."/>
            <person name="Hulse-Kemp A."/>
            <person name="Ding M."/>
            <person name="Ye W."/>
            <person name="Kirkbride R."/>
            <person name="Jenkins J."/>
            <person name="Plott C."/>
            <person name="Lovell J."/>
            <person name="Lin Y.-M."/>
            <person name="Vaughn R."/>
            <person name="Liu B."/>
            <person name="Li W."/>
            <person name="Simpson S."/>
            <person name="Scheffler B."/>
            <person name="Saski C."/>
            <person name="Grover C."/>
            <person name="Hu G."/>
            <person name="Conover J."/>
            <person name="Carlson J."/>
            <person name="Shu S."/>
            <person name="Boston L."/>
            <person name="Williams M."/>
            <person name="Peterson D."/>
            <person name="Mcgee K."/>
            <person name="Jones D."/>
            <person name="Wendel J."/>
            <person name="Stelly D."/>
            <person name="Grimwood J."/>
            <person name="Schmutz J."/>
        </authorList>
    </citation>
    <scope>NUCLEOTIDE SEQUENCE [LARGE SCALE GENOMIC DNA]</scope>
    <source>
        <strain evidence="1">7179.01</strain>
    </source>
</reference>
<dbReference type="Proteomes" id="UP000322667">
    <property type="component" value="Chromosome D11"/>
</dbReference>
<organism evidence="1 2">
    <name type="scientific">Gossypium tomentosum</name>
    <name type="common">Hawaiian cotton</name>
    <name type="synonym">Gossypium sandvicense</name>
    <dbReference type="NCBI Taxonomy" id="34277"/>
    <lineage>
        <taxon>Eukaryota</taxon>
        <taxon>Viridiplantae</taxon>
        <taxon>Streptophyta</taxon>
        <taxon>Embryophyta</taxon>
        <taxon>Tracheophyta</taxon>
        <taxon>Spermatophyta</taxon>
        <taxon>Magnoliopsida</taxon>
        <taxon>eudicotyledons</taxon>
        <taxon>Gunneridae</taxon>
        <taxon>Pentapetalae</taxon>
        <taxon>rosids</taxon>
        <taxon>malvids</taxon>
        <taxon>Malvales</taxon>
        <taxon>Malvaceae</taxon>
        <taxon>Malvoideae</taxon>
        <taxon>Gossypium</taxon>
    </lineage>
</organism>
<evidence type="ECO:0000313" key="1">
    <source>
        <dbReference type="EMBL" id="TYH45685.1"/>
    </source>
</evidence>
<proteinExistence type="predicted"/>
<keyword evidence="2" id="KW-1185">Reference proteome</keyword>
<protein>
    <submittedName>
        <fullName evidence="1">Uncharacterized protein</fullName>
    </submittedName>
</protein>
<dbReference type="AlphaFoldDB" id="A0A5D2IUE7"/>
<evidence type="ECO:0000313" key="2">
    <source>
        <dbReference type="Proteomes" id="UP000322667"/>
    </source>
</evidence>
<dbReference type="EMBL" id="CM017633">
    <property type="protein sequence ID" value="TYH45685.1"/>
    <property type="molecule type" value="Genomic_DNA"/>
</dbReference>